<evidence type="ECO:0000313" key="3">
    <source>
        <dbReference type="EMBL" id="SMY09605.1"/>
    </source>
</evidence>
<name>A0A238LJN7_9RHOB</name>
<gene>
    <name evidence="3" type="primary">des</name>
    <name evidence="3" type="ORF">LOM8899_03776</name>
</gene>
<reference evidence="3 4" key="1">
    <citation type="submission" date="2017-05" db="EMBL/GenBank/DDBJ databases">
        <authorList>
            <person name="Song R."/>
            <person name="Chenine A.L."/>
            <person name="Ruprecht R.M."/>
        </authorList>
    </citation>
    <scope>NUCLEOTIDE SEQUENCE [LARGE SCALE GENOMIC DNA]</scope>
    <source>
        <strain evidence="3 4">CECT 8899</strain>
    </source>
</reference>
<proteinExistence type="predicted"/>
<evidence type="ECO:0000256" key="1">
    <source>
        <dbReference type="SAM" id="Phobius"/>
    </source>
</evidence>
<dbReference type="PANTHER" id="PTHR19353:SF73">
    <property type="entry name" value="FATTY ACID DESATURASE"/>
    <property type="match status" value="1"/>
</dbReference>
<feature type="transmembrane region" description="Helical" evidence="1">
    <location>
        <begin position="20"/>
        <end position="40"/>
    </location>
</feature>
<evidence type="ECO:0000259" key="2">
    <source>
        <dbReference type="Pfam" id="PF00487"/>
    </source>
</evidence>
<evidence type="ECO:0000313" key="4">
    <source>
        <dbReference type="Proteomes" id="UP000201613"/>
    </source>
</evidence>
<feature type="transmembrane region" description="Helical" evidence="1">
    <location>
        <begin position="146"/>
        <end position="163"/>
    </location>
</feature>
<dbReference type="Pfam" id="PF00487">
    <property type="entry name" value="FA_desaturase"/>
    <property type="match status" value="1"/>
</dbReference>
<dbReference type="InterPro" id="IPR005804">
    <property type="entry name" value="FA_desaturase_dom"/>
</dbReference>
<keyword evidence="1" id="KW-0472">Membrane</keyword>
<keyword evidence="3" id="KW-0560">Oxidoreductase</keyword>
<dbReference type="EC" id="1.14.19.-" evidence="3"/>
<dbReference type="GO" id="GO:0016717">
    <property type="term" value="F:oxidoreductase activity, acting on paired donors, with oxidation of a pair of donors resulting in the reduction of molecular oxygen to two molecules of water"/>
    <property type="evidence" value="ECO:0007669"/>
    <property type="project" value="TreeGrafter"/>
</dbReference>
<accession>A0A238LJN7</accession>
<keyword evidence="4" id="KW-1185">Reference proteome</keyword>
<sequence length="333" mass="38643">MDTREFSSRYCQKDDRIAALSYFGTFAVYFLTLALAILAAKVSWWLAAPPIVVNALSGIRLYVLQHDCGHLSLWSKREWNEWAGIGLSTFTLTPFQAMQYNHNQHHAHVGDLDARRSGEIHTMTLREWERATHWERLYYRIYRNPFFLIPVGGIFTYVIRYRWPKNALMVGWRSIMAHNLALATWVAFLWLAGGVIALWVYAATVMIAACIGVFLVYLQHNFEDTYWDRKPRHRLKTAVLKGSSALDLGWWFDLATCNIAYHDLHHDNPRIPSYRLKQCHKDAREHFDLPLIHWPEALRSFRLKLWDEEQGKLVAFPPAHAHAPTRGDAQGAA</sequence>
<protein>
    <submittedName>
        <fullName evidence="3">Fatty acid desaturase</fullName>
        <ecNumber evidence="3">1.14.19.-</ecNumber>
    </submittedName>
</protein>
<keyword evidence="1" id="KW-0812">Transmembrane</keyword>
<dbReference type="PANTHER" id="PTHR19353">
    <property type="entry name" value="FATTY ACID DESATURASE 2"/>
    <property type="match status" value="1"/>
</dbReference>
<feature type="transmembrane region" description="Helical" evidence="1">
    <location>
        <begin position="198"/>
        <end position="218"/>
    </location>
</feature>
<dbReference type="RefSeq" id="WP_093993791.1">
    <property type="nucleotide sequence ID" value="NZ_FXZK01000011.1"/>
</dbReference>
<dbReference type="EMBL" id="FXZK01000011">
    <property type="protein sequence ID" value="SMY09605.1"/>
    <property type="molecule type" value="Genomic_DNA"/>
</dbReference>
<dbReference type="OrthoDB" id="9769653at2"/>
<dbReference type="AlphaFoldDB" id="A0A238LJN7"/>
<dbReference type="GO" id="GO:0016020">
    <property type="term" value="C:membrane"/>
    <property type="evidence" value="ECO:0007669"/>
    <property type="project" value="TreeGrafter"/>
</dbReference>
<dbReference type="InterPro" id="IPR012171">
    <property type="entry name" value="Fatty_acid_desaturase"/>
</dbReference>
<dbReference type="Proteomes" id="UP000201613">
    <property type="component" value="Unassembled WGS sequence"/>
</dbReference>
<organism evidence="3 4">
    <name type="scientific">Flavimaricola marinus</name>
    <dbReference type="NCBI Taxonomy" id="1819565"/>
    <lineage>
        <taxon>Bacteria</taxon>
        <taxon>Pseudomonadati</taxon>
        <taxon>Pseudomonadota</taxon>
        <taxon>Alphaproteobacteria</taxon>
        <taxon>Rhodobacterales</taxon>
        <taxon>Paracoccaceae</taxon>
        <taxon>Flavimaricola</taxon>
    </lineage>
</organism>
<dbReference type="GO" id="GO:0006629">
    <property type="term" value="P:lipid metabolic process"/>
    <property type="evidence" value="ECO:0007669"/>
    <property type="project" value="InterPro"/>
</dbReference>
<feature type="domain" description="Fatty acid desaturase" evidence="2">
    <location>
        <begin position="43"/>
        <end position="287"/>
    </location>
</feature>
<feature type="transmembrane region" description="Helical" evidence="1">
    <location>
        <begin position="175"/>
        <end position="192"/>
    </location>
</feature>
<keyword evidence="1" id="KW-1133">Transmembrane helix</keyword>